<dbReference type="Proteomes" id="UP000192578">
    <property type="component" value="Unassembled WGS sequence"/>
</dbReference>
<name>A0A9X6NRR0_HYPEX</name>
<sequence length="42" mass="4359">PDLSANPRAAPSPSGLEPVYTFNEPSEAASLIYLGSANPKKT</sequence>
<dbReference type="AlphaFoldDB" id="A0A9X6NRR0"/>
<proteinExistence type="predicted"/>
<protein>
    <submittedName>
        <fullName evidence="1">Uncharacterized protein</fullName>
    </submittedName>
</protein>
<accession>A0A9X6NRR0</accession>
<gene>
    <name evidence="1" type="ORF">BV898_19838</name>
</gene>
<comment type="caution">
    <text evidence="1">The sequence shown here is derived from an EMBL/GenBank/DDBJ whole genome shotgun (WGS) entry which is preliminary data.</text>
</comment>
<feature type="non-terminal residue" evidence="1">
    <location>
        <position position="1"/>
    </location>
</feature>
<keyword evidence="2" id="KW-1185">Reference proteome</keyword>
<reference evidence="2" key="1">
    <citation type="submission" date="2017-01" db="EMBL/GenBank/DDBJ databases">
        <title>Comparative genomics of anhydrobiosis in the tardigrade Hypsibius dujardini.</title>
        <authorList>
            <person name="Yoshida Y."/>
            <person name="Koutsovoulos G."/>
            <person name="Laetsch D."/>
            <person name="Stevens L."/>
            <person name="Kumar S."/>
            <person name="Horikawa D."/>
            <person name="Ishino K."/>
            <person name="Komine S."/>
            <person name="Tomita M."/>
            <person name="Blaxter M."/>
            <person name="Arakawa K."/>
        </authorList>
    </citation>
    <scope>NUCLEOTIDE SEQUENCE [LARGE SCALE GENOMIC DNA]</scope>
    <source>
        <strain evidence="2">Z151</strain>
    </source>
</reference>
<evidence type="ECO:0000313" key="1">
    <source>
        <dbReference type="EMBL" id="OWA55451.1"/>
    </source>
</evidence>
<organism evidence="1 2">
    <name type="scientific">Hypsibius exemplaris</name>
    <name type="common">Freshwater tardigrade</name>
    <dbReference type="NCBI Taxonomy" id="2072580"/>
    <lineage>
        <taxon>Eukaryota</taxon>
        <taxon>Metazoa</taxon>
        <taxon>Ecdysozoa</taxon>
        <taxon>Tardigrada</taxon>
        <taxon>Eutardigrada</taxon>
        <taxon>Parachela</taxon>
        <taxon>Hypsibioidea</taxon>
        <taxon>Hypsibiidae</taxon>
        <taxon>Hypsibius</taxon>
    </lineage>
</organism>
<evidence type="ECO:0000313" key="2">
    <source>
        <dbReference type="Proteomes" id="UP000192578"/>
    </source>
</evidence>
<dbReference type="EMBL" id="MTYJ01000802">
    <property type="protein sequence ID" value="OWA55451.1"/>
    <property type="molecule type" value="Genomic_DNA"/>
</dbReference>